<protein>
    <submittedName>
        <fullName evidence="3">Conserved domain protein</fullName>
    </submittedName>
</protein>
<proteinExistence type="predicted"/>
<dbReference type="Gene3D" id="1.20.1420.60">
    <property type="match status" value="1"/>
</dbReference>
<keyword evidence="1" id="KW-0812">Transmembrane</keyword>
<reference evidence="3 4" key="1">
    <citation type="journal article" date="2004" name="Nucleic Acids Res.">
        <title>Genome sequence of Symbiobacterium thermophilum, an uncultivable bacterium that depends on microbial commensalism.</title>
        <authorList>
            <person name="Ueda K."/>
            <person name="Yamashita A."/>
            <person name="Ishikawa J."/>
            <person name="Shimada M."/>
            <person name="Watsuji T."/>
            <person name="Morimura K."/>
            <person name="Ikeda H."/>
            <person name="Hattori M."/>
            <person name="Beppu T."/>
        </authorList>
    </citation>
    <scope>NUCLEOTIDE SEQUENCE [LARGE SCALE GENOMIC DNA]</scope>
    <source>
        <strain evidence="4">T / IAM 14863</strain>
    </source>
</reference>
<gene>
    <name evidence="3" type="ordered locus">STH2050</name>
</gene>
<dbReference type="RefSeq" id="WP_011196176.1">
    <property type="nucleotide sequence ID" value="NC_006177.1"/>
</dbReference>
<dbReference type="HOGENOM" id="CLU_826177_0_0_9"/>
<keyword evidence="4" id="KW-1185">Reference proteome</keyword>
<dbReference type="eggNOG" id="ENOG50334G0">
    <property type="taxonomic scope" value="Bacteria"/>
</dbReference>
<feature type="domain" description="DNA mimic protein DMP19 C-terminal" evidence="2">
    <location>
        <begin position="198"/>
        <end position="307"/>
    </location>
</feature>
<dbReference type="InterPro" id="IPR025402">
    <property type="entry name" value="DMP19_C"/>
</dbReference>
<evidence type="ECO:0000313" key="4">
    <source>
        <dbReference type="Proteomes" id="UP000000417"/>
    </source>
</evidence>
<accession>Q67MQ8</accession>
<dbReference type="Proteomes" id="UP000000417">
    <property type="component" value="Chromosome"/>
</dbReference>
<sequence>MAPKWLRGRPALTVDLVEPLQEGPPGRIAGGGMGKRRALAGPVLPLPVFMPMYTSVPAKGSGRYTLQVYTKVTVSGPEPRKYRSTSRVTSALFKPIPTSRRPRSAPAAPGAVAREVPQVRRRIAIASLLAVALAAALFAGRSFAGLPGRPGVRWEARHIRIDEARLAAIDDVMDLIEPLWWTVNISSPEAYEASLAPFTRGQRLVYALQMYRLEVDNGGHGQFYGNSGGIVWRDALEGFELLGLRELADNLRASAALLGGDPPLDRGEREALLSELRPDFAEITEQFWKLEAQHDVDGAILAYARAHPEEFLFDGVVRVPTSDTVILRQFIIWFFP</sequence>
<evidence type="ECO:0000313" key="3">
    <source>
        <dbReference type="EMBL" id="BAD41035.1"/>
    </source>
</evidence>
<keyword evidence="1" id="KW-1133">Transmembrane helix</keyword>
<dbReference type="AlphaFoldDB" id="Q67MQ8"/>
<organism evidence="3 4">
    <name type="scientific">Symbiobacterium thermophilum (strain DSM 24528 / JCM 14929 / IAM 14863 / T)</name>
    <dbReference type="NCBI Taxonomy" id="292459"/>
    <lineage>
        <taxon>Bacteria</taxon>
        <taxon>Bacillati</taxon>
        <taxon>Bacillota</taxon>
        <taxon>Clostridia</taxon>
        <taxon>Eubacteriales</taxon>
        <taxon>Symbiobacteriaceae</taxon>
        <taxon>Symbiobacterium</taxon>
    </lineage>
</organism>
<evidence type="ECO:0000256" key="1">
    <source>
        <dbReference type="SAM" id="Phobius"/>
    </source>
</evidence>
<dbReference type="STRING" id="292459.STH2050"/>
<dbReference type="EMBL" id="AP006840">
    <property type="protein sequence ID" value="BAD41035.1"/>
    <property type="molecule type" value="Genomic_DNA"/>
</dbReference>
<dbReference type="KEGG" id="sth:STH2050"/>
<evidence type="ECO:0000259" key="2">
    <source>
        <dbReference type="Pfam" id="PF14300"/>
    </source>
</evidence>
<name>Q67MQ8_SYMTH</name>
<keyword evidence="1" id="KW-0472">Membrane</keyword>
<feature type="transmembrane region" description="Helical" evidence="1">
    <location>
        <begin position="123"/>
        <end position="144"/>
    </location>
</feature>
<dbReference type="OrthoDB" id="2216871at2"/>
<dbReference type="Pfam" id="PF14300">
    <property type="entry name" value="DMP19"/>
    <property type="match status" value="1"/>
</dbReference>